<name>A0AAD3SI52_NEPGR</name>
<dbReference type="EMBL" id="BSYO01000010">
    <property type="protein sequence ID" value="GMH11200.1"/>
    <property type="molecule type" value="Genomic_DNA"/>
</dbReference>
<accession>A0AAD3SI52</accession>
<sequence length="123" mass="13951">MSVGHVILERPWLYDLDVTIQGCSNFYSFVHKGKKIRLYPLPPKPTTPNKERIVVATKGLHIINPTAFEQVAISESVVFTIIVLKTLPYSSIPISNDTRQILQSFQDVFAEDLPNHLPPLRKI</sequence>
<reference evidence="1" key="1">
    <citation type="submission" date="2023-05" db="EMBL/GenBank/DDBJ databases">
        <title>Nepenthes gracilis genome sequencing.</title>
        <authorList>
            <person name="Fukushima K."/>
        </authorList>
    </citation>
    <scope>NUCLEOTIDE SEQUENCE</scope>
    <source>
        <strain evidence="1">SING2019-196</strain>
    </source>
</reference>
<evidence type="ECO:0000313" key="1">
    <source>
        <dbReference type="EMBL" id="GMH11200.1"/>
    </source>
</evidence>
<organism evidence="1 2">
    <name type="scientific">Nepenthes gracilis</name>
    <name type="common">Slender pitcher plant</name>
    <dbReference type="NCBI Taxonomy" id="150966"/>
    <lineage>
        <taxon>Eukaryota</taxon>
        <taxon>Viridiplantae</taxon>
        <taxon>Streptophyta</taxon>
        <taxon>Embryophyta</taxon>
        <taxon>Tracheophyta</taxon>
        <taxon>Spermatophyta</taxon>
        <taxon>Magnoliopsida</taxon>
        <taxon>eudicotyledons</taxon>
        <taxon>Gunneridae</taxon>
        <taxon>Pentapetalae</taxon>
        <taxon>Caryophyllales</taxon>
        <taxon>Nepenthaceae</taxon>
        <taxon>Nepenthes</taxon>
    </lineage>
</organism>
<protein>
    <submittedName>
        <fullName evidence="1">Uncharacterized protein</fullName>
    </submittedName>
</protein>
<keyword evidence="2" id="KW-1185">Reference proteome</keyword>
<dbReference type="Proteomes" id="UP001279734">
    <property type="component" value="Unassembled WGS sequence"/>
</dbReference>
<comment type="caution">
    <text evidence="1">The sequence shown here is derived from an EMBL/GenBank/DDBJ whole genome shotgun (WGS) entry which is preliminary data.</text>
</comment>
<dbReference type="AlphaFoldDB" id="A0AAD3SI52"/>
<gene>
    <name evidence="1" type="ORF">Nepgr_013041</name>
</gene>
<evidence type="ECO:0000313" key="2">
    <source>
        <dbReference type="Proteomes" id="UP001279734"/>
    </source>
</evidence>
<proteinExistence type="predicted"/>